<dbReference type="AlphaFoldDB" id="A0A937JLP3"/>
<keyword evidence="3" id="KW-1185">Reference proteome</keyword>
<sequence>MTMPLRSAFSGFLLASSLVAAVSCGDAEQRLPATICGTRVSGEAVRGIVGPARHLHEFNRVSRAEATSAPCSIISGRKAVLSMNFYWTSDEPDVSRMQSRSLLDVTEPRRIESKYKTYIGNDGALSTTVCGPRSAKHFTLLVRLPQINPVDHGRRRDIEKFMRAYFPAAVGTLGCS</sequence>
<feature type="chain" id="PRO_5039194781" description="DUF3558 domain-containing protein" evidence="1">
    <location>
        <begin position="21"/>
        <end position="176"/>
    </location>
</feature>
<accession>A0A937JLP3</accession>
<evidence type="ECO:0000256" key="1">
    <source>
        <dbReference type="SAM" id="SignalP"/>
    </source>
</evidence>
<feature type="signal peptide" evidence="1">
    <location>
        <begin position="1"/>
        <end position="20"/>
    </location>
</feature>
<evidence type="ECO:0000313" key="2">
    <source>
        <dbReference type="EMBL" id="MBL1081521.1"/>
    </source>
</evidence>
<reference evidence="2" key="1">
    <citation type="submission" date="2021-01" db="EMBL/GenBank/DDBJ databases">
        <title>WGS of actinomycetes isolated from Thailand.</title>
        <authorList>
            <person name="Thawai C."/>
        </authorList>
    </citation>
    <scope>NUCLEOTIDE SEQUENCE</scope>
    <source>
        <strain evidence="2">RCU-197</strain>
    </source>
</reference>
<dbReference type="RefSeq" id="WP_201832320.1">
    <property type="nucleotide sequence ID" value="NZ_JAERRK010000002.1"/>
</dbReference>
<evidence type="ECO:0008006" key="4">
    <source>
        <dbReference type="Google" id="ProtNLM"/>
    </source>
</evidence>
<gene>
    <name evidence="2" type="ORF">JK359_05920</name>
</gene>
<comment type="caution">
    <text evidence="2">The sequence shown here is derived from an EMBL/GenBank/DDBJ whole genome shotgun (WGS) entry which is preliminary data.</text>
</comment>
<proteinExistence type="predicted"/>
<organism evidence="2 3">
    <name type="scientific">Streptomyces actinomycinicus</name>
    <dbReference type="NCBI Taxonomy" id="1695166"/>
    <lineage>
        <taxon>Bacteria</taxon>
        <taxon>Bacillati</taxon>
        <taxon>Actinomycetota</taxon>
        <taxon>Actinomycetes</taxon>
        <taxon>Kitasatosporales</taxon>
        <taxon>Streptomycetaceae</taxon>
        <taxon>Streptomyces</taxon>
    </lineage>
</organism>
<dbReference type="Proteomes" id="UP000661858">
    <property type="component" value="Unassembled WGS sequence"/>
</dbReference>
<dbReference type="PROSITE" id="PS51257">
    <property type="entry name" value="PROKAR_LIPOPROTEIN"/>
    <property type="match status" value="1"/>
</dbReference>
<protein>
    <recommendedName>
        <fullName evidence="4">DUF3558 domain-containing protein</fullName>
    </recommendedName>
</protein>
<name>A0A937JLP3_9ACTN</name>
<keyword evidence="1" id="KW-0732">Signal</keyword>
<evidence type="ECO:0000313" key="3">
    <source>
        <dbReference type="Proteomes" id="UP000661858"/>
    </source>
</evidence>
<dbReference type="EMBL" id="JAERRK010000002">
    <property type="protein sequence ID" value="MBL1081521.1"/>
    <property type="molecule type" value="Genomic_DNA"/>
</dbReference>